<feature type="domain" description="NapC/NirT cytochrome c N-terminal" evidence="16">
    <location>
        <begin position="15"/>
        <end position="188"/>
    </location>
</feature>
<dbReference type="GO" id="GO:0020037">
    <property type="term" value="F:heme binding"/>
    <property type="evidence" value="ECO:0007669"/>
    <property type="project" value="InterPro"/>
</dbReference>
<reference evidence="17" key="1">
    <citation type="journal article" date="2022" name="bioRxiv">
        <title>Thiovibrio frasassiensisgen. nov., sp. nov., an autotrophic, elemental sulfur disproportionating bacterium isolated from sulfidic karst sediment, and proposal of Thiovibrionaceae fam. nov.</title>
        <authorList>
            <person name="Aronson H."/>
            <person name="Thomas C."/>
            <person name="Bhattacharyya M."/>
            <person name="Eckstein S."/>
            <person name="Jensen S."/>
            <person name="Barco R."/>
            <person name="Macalady J."/>
            <person name="Amend J."/>
        </authorList>
    </citation>
    <scope>NUCLEOTIDE SEQUENCE</scope>
    <source>
        <strain evidence="17">RS19-109</strain>
    </source>
</reference>
<comment type="caution">
    <text evidence="17">The sequence shown here is derived from an EMBL/GenBank/DDBJ whole genome shotgun (WGS) entry which is preliminary data.</text>
</comment>
<evidence type="ECO:0000256" key="6">
    <source>
        <dbReference type="ARBA" id="ARBA00022692"/>
    </source>
</evidence>
<feature type="binding site" description="covalent" evidence="13">
    <location>
        <position position="174"/>
    </location>
    <ligand>
        <name>heme</name>
        <dbReference type="ChEBI" id="CHEBI:30413"/>
        <label>4</label>
    </ligand>
</feature>
<evidence type="ECO:0000256" key="15">
    <source>
        <dbReference type="SAM" id="Phobius"/>
    </source>
</evidence>
<feature type="binding site" description="axial binding residue" evidence="14">
    <location>
        <position position="183"/>
    </location>
    <ligand>
        <name>heme</name>
        <dbReference type="ChEBI" id="CHEBI:30413"/>
        <label>2</label>
    </ligand>
    <ligandPart>
        <name>Fe</name>
        <dbReference type="ChEBI" id="CHEBI:18248"/>
    </ligandPart>
</feature>
<keyword evidence="8 12" id="KW-0249">Electron transport</keyword>
<dbReference type="Pfam" id="PF03264">
    <property type="entry name" value="Cytochrom_NNT"/>
    <property type="match status" value="1"/>
</dbReference>
<evidence type="ECO:0000256" key="13">
    <source>
        <dbReference type="PIRSR" id="PIRSR000013-1"/>
    </source>
</evidence>
<keyword evidence="9 15" id="KW-1133">Transmembrane helix</keyword>
<dbReference type="Proteomes" id="UP001154240">
    <property type="component" value="Unassembled WGS sequence"/>
</dbReference>
<evidence type="ECO:0000256" key="11">
    <source>
        <dbReference type="ARBA" id="ARBA00023136"/>
    </source>
</evidence>
<keyword evidence="5 12" id="KW-0349">Heme</keyword>
<feature type="binding site" description="axial binding residue" evidence="14">
    <location>
        <position position="86"/>
    </location>
    <ligand>
        <name>heme</name>
        <dbReference type="ChEBI" id="CHEBI:30413"/>
        <label>2</label>
    </ligand>
    <ligandPart>
        <name>Fe</name>
        <dbReference type="ChEBI" id="CHEBI:18248"/>
    </ligandPart>
</feature>
<dbReference type="GO" id="GO:0009061">
    <property type="term" value="P:anaerobic respiration"/>
    <property type="evidence" value="ECO:0007669"/>
    <property type="project" value="TreeGrafter"/>
</dbReference>
<evidence type="ECO:0000256" key="8">
    <source>
        <dbReference type="ARBA" id="ARBA00022982"/>
    </source>
</evidence>
<dbReference type="SUPFAM" id="SSF48695">
    <property type="entry name" value="Multiheme cytochromes"/>
    <property type="match status" value="1"/>
</dbReference>
<comment type="subcellular location">
    <subcellularLocation>
        <location evidence="1">Cell membrane</location>
        <topology evidence="1">Single-pass membrane protein</topology>
    </subcellularLocation>
</comment>
<dbReference type="InterPro" id="IPR005126">
    <property type="entry name" value="NapC/NirT_cyt_c_N"/>
</dbReference>
<organism evidence="17 18">
    <name type="scientific">Thiovibrio frasassiensis</name>
    <dbReference type="NCBI Taxonomy" id="2984131"/>
    <lineage>
        <taxon>Bacteria</taxon>
        <taxon>Pseudomonadati</taxon>
        <taxon>Thermodesulfobacteriota</taxon>
        <taxon>Desulfobulbia</taxon>
        <taxon>Desulfobulbales</taxon>
        <taxon>Thiovibrionaceae</taxon>
        <taxon>Thiovibrio</taxon>
    </lineage>
</organism>
<sequence length="201" mass="22563">MKTKSKGFWEKLKSPSARYSVLTLLGLGFIGGIAVLSGFLGELHASAQESFCISCHEMEENVYMEYKNTAHFSNKSGVRATCADCHLARDLGPKLARKTVAARELFNKIKGTIDTREKFLDHRLTMATRVWKEMKANDSRECRSCHDAQAMDYYKQSRRARLAHIRGDNEKLTCIDCHKGIAHLLPDMTGIDPSAVIGNRP</sequence>
<proteinExistence type="inferred from homology"/>
<feature type="binding site" description="covalent" evidence="13">
    <location>
        <position position="52"/>
    </location>
    <ligand>
        <name>heme</name>
        <dbReference type="ChEBI" id="CHEBI:30413"/>
        <label>1</label>
    </ligand>
</feature>
<evidence type="ECO:0000256" key="12">
    <source>
        <dbReference type="PIRNR" id="PIRNR000013"/>
    </source>
</evidence>
<dbReference type="GO" id="GO:0009055">
    <property type="term" value="F:electron transfer activity"/>
    <property type="evidence" value="ECO:0007669"/>
    <property type="project" value="TreeGrafter"/>
</dbReference>
<protein>
    <recommendedName>
        <fullName evidence="12">Cytochrome c-type protein</fullName>
    </recommendedName>
</protein>
<evidence type="ECO:0000313" key="17">
    <source>
        <dbReference type="EMBL" id="MDG4475637.1"/>
    </source>
</evidence>
<feature type="binding site" description="axial binding residue" evidence="14">
    <location>
        <position position="146"/>
    </location>
    <ligand>
        <name>heme</name>
        <dbReference type="ChEBI" id="CHEBI:30413"/>
        <label>3</label>
    </ligand>
    <ligandPart>
        <name>Fe</name>
        <dbReference type="ChEBI" id="CHEBI:18248"/>
    </ligandPart>
</feature>
<comment type="cofactor">
    <cofactor evidence="13">
        <name>heme</name>
        <dbReference type="ChEBI" id="CHEBI:30413"/>
    </cofactor>
    <text evidence="13">Binds 4 heme groups per subunit.</text>
</comment>
<dbReference type="RefSeq" id="WP_307632610.1">
    <property type="nucleotide sequence ID" value="NZ_JAPHEH010000001.1"/>
</dbReference>
<accession>A0A9X4MMW7</accession>
<dbReference type="PANTHER" id="PTHR30333">
    <property type="entry name" value="CYTOCHROME C-TYPE PROTEIN"/>
    <property type="match status" value="1"/>
</dbReference>
<keyword evidence="3 12" id="KW-0813">Transport</keyword>
<evidence type="ECO:0000256" key="7">
    <source>
        <dbReference type="ARBA" id="ARBA00022723"/>
    </source>
</evidence>
<dbReference type="InterPro" id="IPR051174">
    <property type="entry name" value="Cytochrome_c-type_ET"/>
</dbReference>
<gene>
    <name evidence="17" type="ORF">OLX77_05615</name>
</gene>
<evidence type="ECO:0000256" key="10">
    <source>
        <dbReference type="ARBA" id="ARBA00023004"/>
    </source>
</evidence>
<dbReference type="AlphaFoldDB" id="A0A9X4MMW7"/>
<evidence type="ECO:0000259" key="16">
    <source>
        <dbReference type="Pfam" id="PF03264"/>
    </source>
</evidence>
<keyword evidence="4" id="KW-1003">Cell membrane</keyword>
<evidence type="ECO:0000256" key="4">
    <source>
        <dbReference type="ARBA" id="ARBA00022475"/>
    </source>
</evidence>
<feature type="binding site" description="axial binding residue" evidence="14">
    <location>
        <position position="104"/>
    </location>
    <ligand>
        <name>heme</name>
        <dbReference type="ChEBI" id="CHEBI:30413"/>
        <label>1</label>
    </ligand>
    <ligandPart>
        <name>Fe</name>
        <dbReference type="ChEBI" id="CHEBI:18248"/>
    </ligandPart>
</feature>
<evidence type="ECO:0000256" key="9">
    <source>
        <dbReference type="ARBA" id="ARBA00022989"/>
    </source>
</evidence>
<evidence type="ECO:0000313" key="18">
    <source>
        <dbReference type="Proteomes" id="UP001154240"/>
    </source>
</evidence>
<feature type="binding site" description="covalent" evidence="13">
    <location>
        <position position="142"/>
    </location>
    <ligand>
        <name>heme</name>
        <dbReference type="ChEBI" id="CHEBI:30413"/>
        <label>3</label>
    </ligand>
</feature>
<feature type="binding site" description="covalent" evidence="13">
    <location>
        <position position="55"/>
    </location>
    <ligand>
        <name>heme</name>
        <dbReference type="ChEBI" id="CHEBI:30413"/>
        <label>1</label>
    </ligand>
</feature>
<feature type="binding site" description="axial binding residue" evidence="14">
    <location>
        <position position="58"/>
    </location>
    <ligand>
        <name>heme</name>
        <dbReference type="ChEBI" id="CHEBI:30413"/>
        <label>1</label>
    </ligand>
    <ligandPart>
        <name>Fe</name>
        <dbReference type="ChEBI" id="CHEBI:18248"/>
    </ligandPart>
</feature>
<dbReference type="GO" id="GO:0046872">
    <property type="term" value="F:metal ion binding"/>
    <property type="evidence" value="ECO:0007669"/>
    <property type="project" value="UniProtKB-KW"/>
</dbReference>
<evidence type="ECO:0000256" key="5">
    <source>
        <dbReference type="ARBA" id="ARBA00022617"/>
    </source>
</evidence>
<dbReference type="GO" id="GO:0005886">
    <property type="term" value="C:plasma membrane"/>
    <property type="evidence" value="ECO:0007669"/>
    <property type="project" value="UniProtKB-SubCell"/>
</dbReference>
<keyword evidence="7 12" id="KW-0479">Metal-binding</keyword>
<evidence type="ECO:0000256" key="14">
    <source>
        <dbReference type="PIRSR" id="PIRSR000013-2"/>
    </source>
</evidence>
<dbReference type="FunFam" id="1.10.3820.10:FF:000001">
    <property type="entry name" value="Cytochrome c-type protein"/>
    <property type="match status" value="1"/>
</dbReference>
<keyword evidence="18" id="KW-1185">Reference proteome</keyword>
<name>A0A9X4MMW7_9BACT</name>
<keyword evidence="10 12" id="KW-0408">Iron</keyword>
<dbReference type="InterPro" id="IPR036280">
    <property type="entry name" value="Multihaem_cyt_sf"/>
</dbReference>
<dbReference type="PANTHER" id="PTHR30333:SF3">
    <property type="entry name" value="CYTOCHROME C-TYPE PROTEIN TORY"/>
    <property type="match status" value="1"/>
</dbReference>
<feature type="binding site" description="covalent" evidence="13">
    <location>
        <position position="177"/>
    </location>
    <ligand>
        <name>heme</name>
        <dbReference type="ChEBI" id="CHEBI:30413"/>
        <label>4</label>
    </ligand>
</feature>
<keyword evidence="6 15" id="KW-0812">Transmembrane</keyword>
<feature type="binding site" description="covalent" evidence="13">
    <location>
        <position position="145"/>
    </location>
    <ligand>
        <name>heme</name>
        <dbReference type="ChEBI" id="CHEBI:30413"/>
        <label>3</label>
    </ligand>
</feature>
<dbReference type="PIRSF" id="PIRSF000013">
    <property type="entry name" value="4_hem_cytochrm_NapC"/>
    <property type="match status" value="1"/>
</dbReference>
<feature type="binding site" description="axial binding residue" evidence="14">
    <location>
        <position position="178"/>
    </location>
    <ligand>
        <name>heme</name>
        <dbReference type="ChEBI" id="CHEBI:30413"/>
        <label>4</label>
    </ligand>
    <ligandPart>
        <name>Fe</name>
        <dbReference type="ChEBI" id="CHEBI:18248"/>
    </ligandPart>
</feature>
<dbReference type="EMBL" id="JAPHEH010000001">
    <property type="protein sequence ID" value="MDG4475637.1"/>
    <property type="molecule type" value="Genomic_DNA"/>
</dbReference>
<comment type="similarity">
    <text evidence="2">Belongs to the NapC/NirT/NrfH family.</text>
</comment>
<evidence type="ECO:0000256" key="2">
    <source>
        <dbReference type="ARBA" id="ARBA00007395"/>
    </source>
</evidence>
<evidence type="ECO:0000256" key="1">
    <source>
        <dbReference type="ARBA" id="ARBA00004162"/>
    </source>
</evidence>
<dbReference type="Gene3D" id="1.10.3820.10">
    <property type="entry name" value="Di-heme elbow motif domain"/>
    <property type="match status" value="1"/>
</dbReference>
<dbReference type="InterPro" id="IPR038266">
    <property type="entry name" value="NapC/NirT_cytc_sf"/>
</dbReference>
<evidence type="ECO:0000256" key="3">
    <source>
        <dbReference type="ARBA" id="ARBA00022448"/>
    </source>
</evidence>
<keyword evidence="11 15" id="KW-0472">Membrane</keyword>
<feature type="binding site" evidence="13">
    <location>
        <position position="82"/>
    </location>
    <ligand>
        <name>a menaquinol</name>
        <dbReference type="ChEBI" id="CHEBI:18151"/>
    </ligand>
</feature>
<dbReference type="GO" id="GO:0019333">
    <property type="term" value="P:denitrification pathway"/>
    <property type="evidence" value="ECO:0007669"/>
    <property type="project" value="InterPro"/>
</dbReference>
<dbReference type="InterPro" id="IPR024717">
    <property type="entry name" value="NapC/NirT/NrfH"/>
</dbReference>
<reference evidence="17" key="2">
    <citation type="submission" date="2022-10" db="EMBL/GenBank/DDBJ databases">
        <authorList>
            <person name="Aronson H.S."/>
        </authorList>
    </citation>
    <scope>NUCLEOTIDE SEQUENCE</scope>
    <source>
        <strain evidence="17">RS19-109</strain>
    </source>
</reference>
<comment type="PTM">
    <text evidence="12">Binds 4 heme groups per subunit.</text>
</comment>
<feature type="transmembrane region" description="Helical" evidence="15">
    <location>
        <begin position="21"/>
        <end position="40"/>
    </location>
</feature>
<feature type="binding site" description="covalent" evidence="13">
    <location>
        <position position="85"/>
    </location>
    <ligand>
        <name>heme</name>
        <dbReference type="ChEBI" id="CHEBI:30413"/>
        <label>2</label>
    </ligand>
</feature>